<accession>A0ACB8GRH9</accession>
<gene>
    <name evidence="1" type="ORF">JR316_0010301</name>
</gene>
<name>A0ACB8GRH9_PSICU</name>
<reference evidence="1" key="1">
    <citation type="submission" date="2021-10" db="EMBL/GenBank/DDBJ databases">
        <title>Psilocybe cubensis genome.</title>
        <authorList>
            <person name="Mckernan K.J."/>
            <person name="Crawford S."/>
            <person name="Trippe A."/>
            <person name="Kane L.T."/>
            <person name="Mclaughlin S."/>
        </authorList>
    </citation>
    <scope>NUCLEOTIDE SEQUENCE</scope>
    <source>
        <strain evidence="1">MGC-MH-2018</strain>
    </source>
</reference>
<proteinExistence type="predicted"/>
<dbReference type="Proteomes" id="UP000664032">
    <property type="component" value="Unassembled WGS sequence"/>
</dbReference>
<evidence type="ECO:0000313" key="2">
    <source>
        <dbReference type="Proteomes" id="UP000664032"/>
    </source>
</evidence>
<comment type="caution">
    <text evidence="1">The sequence shown here is derived from an EMBL/GenBank/DDBJ whole genome shotgun (WGS) entry which is preliminary data.</text>
</comment>
<protein>
    <submittedName>
        <fullName evidence="1">Uncharacterized protein</fullName>
    </submittedName>
</protein>
<sequence>MPNTPVEWYVDRNAVGLEDLTKIWAYADRLIPRVDFIRGELPTSSVYKHKLSVGFHS</sequence>
<dbReference type="EMBL" id="JAFIQS020000009">
    <property type="protein sequence ID" value="KAH9478064.1"/>
    <property type="molecule type" value="Genomic_DNA"/>
</dbReference>
<organism evidence="1 2">
    <name type="scientific">Psilocybe cubensis</name>
    <name type="common">Psychedelic mushroom</name>
    <name type="synonym">Stropharia cubensis</name>
    <dbReference type="NCBI Taxonomy" id="181762"/>
    <lineage>
        <taxon>Eukaryota</taxon>
        <taxon>Fungi</taxon>
        <taxon>Dikarya</taxon>
        <taxon>Basidiomycota</taxon>
        <taxon>Agaricomycotina</taxon>
        <taxon>Agaricomycetes</taxon>
        <taxon>Agaricomycetidae</taxon>
        <taxon>Agaricales</taxon>
        <taxon>Agaricineae</taxon>
        <taxon>Strophariaceae</taxon>
        <taxon>Psilocybe</taxon>
    </lineage>
</organism>
<keyword evidence="2" id="KW-1185">Reference proteome</keyword>
<evidence type="ECO:0000313" key="1">
    <source>
        <dbReference type="EMBL" id="KAH9478064.1"/>
    </source>
</evidence>